<gene>
    <name evidence="1" type="ORF">DHETER_LOCUS11221</name>
</gene>
<evidence type="ECO:0000313" key="2">
    <source>
        <dbReference type="Proteomes" id="UP000789702"/>
    </source>
</evidence>
<organism evidence="1 2">
    <name type="scientific">Dentiscutata heterogama</name>
    <dbReference type="NCBI Taxonomy" id="1316150"/>
    <lineage>
        <taxon>Eukaryota</taxon>
        <taxon>Fungi</taxon>
        <taxon>Fungi incertae sedis</taxon>
        <taxon>Mucoromycota</taxon>
        <taxon>Glomeromycotina</taxon>
        <taxon>Glomeromycetes</taxon>
        <taxon>Diversisporales</taxon>
        <taxon>Gigasporaceae</taxon>
        <taxon>Dentiscutata</taxon>
    </lineage>
</organism>
<name>A0ACA9P4E6_9GLOM</name>
<reference evidence="1" key="1">
    <citation type="submission" date="2021-06" db="EMBL/GenBank/DDBJ databases">
        <authorList>
            <person name="Kallberg Y."/>
            <person name="Tangrot J."/>
            <person name="Rosling A."/>
        </authorList>
    </citation>
    <scope>NUCLEOTIDE SEQUENCE</scope>
    <source>
        <strain evidence="1">IL203A</strain>
    </source>
</reference>
<keyword evidence="2" id="KW-1185">Reference proteome</keyword>
<sequence>RQKQLEKEAAKKAEAEAKEARKAEIEHQKRRAQEAKEAKKLEQEALKKADAEAKKAEPKKKKSTSSKPGKLAITPPQAEISSSVASSTSSKKVHYLDVDSETVPLGQLKKQRRTEVTGSKQTNRPSPTAKKRVPHS</sequence>
<accession>A0ACA9P4E6</accession>
<feature type="non-terminal residue" evidence="1">
    <location>
        <position position="1"/>
    </location>
</feature>
<comment type="caution">
    <text evidence="1">The sequence shown here is derived from an EMBL/GenBank/DDBJ whole genome shotgun (WGS) entry which is preliminary data.</text>
</comment>
<proteinExistence type="predicted"/>
<evidence type="ECO:0000313" key="1">
    <source>
        <dbReference type="EMBL" id="CAG8690340.1"/>
    </source>
</evidence>
<dbReference type="Proteomes" id="UP000789702">
    <property type="component" value="Unassembled WGS sequence"/>
</dbReference>
<protein>
    <submittedName>
        <fullName evidence="1">1293_t:CDS:1</fullName>
    </submittedName>
</protein>
<dbReference type="EMBL" id="CAJVPU010023892">
    <property type="protein sequence ID" value="CAG8690340.1"/>
    <property type="molecule type" value="Genomic_DNA"/>
</dbReference>